<reference evidence="2" key="1">
    <citation type="submission" date="2023-03" db="EMBL/GenBank/DDBJ databases">
        <title>Andean soil-derived lignocellulolytic bacterial consortium as a source of novel taxa and putative plastic-active enzymes.</title>
        <authorList>
            <person name="Diaz-Garcia L."/>
            <person name="Chuvochina M."/>
            <person name="Feuerriegel G."/>
            <person name="Bunk B."/>
            <person name="Sproer C."/>
            <person name="Streit W.R."/>
            <person name="Rodriguez L.M."/>
            <person name="Overmann J."/>
            <person name="Jimenez D.J."/>
        </authorList>
    </citation>
    <scope>NUCLEOTIDE SEQUENCE</scope>
    <source>
        <strain evidence="2">MAG 26</strain>
    </source>
</reference>
<accession>A0AAJ5X5X4</accession>
<dbReference type="Proteomes" id="UP001218362">
    <property type="component" value="Chromosome"/>
</dbReference>
<dbReference type="AlphaFoldDB" id="A0AAJ5X5X4"/>
<dbReference type="EMBL" id="CP119316">
    <property type="protein sequence ID" value="WEK45167.1"/>
    <property type="molecule type" value="Genomic_DNA"/>
</dbReference>
<keyword evidence="1" id="KW-0732">Signal</keyword>
<dbReference type="KEGG" id="acob:P0Y56_08965"/>
<feature type="signal peptide" evidence="1">
    <location>
        <begin position="1"/>
        <end position="19"/>
    </location>
</feature>
<protein>
    <submittedName>
        <fullName evidence="2">Uncharacterized protein</fullName>
    </submittedName>
</protein>
<evidence type="ECO:0000313" key="2">
    <source>
        <dbReference type="EMBL" id="WEK45167.1"/>
    </source>
</evidence>
<evidence type="ECO:0000313" key="3">
    <source>
        <dbReference type="Proteomes" id="UP001218362"/>
    </source>
</evidence>
<gene>
    <name evidence="2" type="ORF">P0Y56_08965</name>
</gene>
<feature type="chain" id="PRO_5042597814" evidence="1">
    <location>
        <begin position="20"/>
        <end position="130"/>
    </location>
</feature>
<proteinExistence type="predicted"/>
<organism evidence="2 3">
    <name type="scientific">Candidatus Andeanibacterium colombiense</name>
    <dbReference type="NCBI Taxonomy" id="3121345"/>
    <lineage>
        <taxon>Bacteria</taxon>
        <taxon>Pseudomonadati</taxon>
        <taxon>Pseudomonadota</taxon>
        <taxon>Alphaproteobacteria</taxon>
        <taxon>Sphingomonadales</taxon>
        <taxon>Sphingomonadaceae</taxon>
        <taxon>Candidatus Andeanibacterium</taxon>
    </lineage>
</organism>
<name>A0AAJ5X5X4_9SPHN</name>
<evidence type="ECO:0000256" key="1">
    <source>
        <dbReference type="SAM" id="SignalP"/>
    </source>
</evidence>
<sequence length="130" mass="14231">MKLFLTSLLLLPLTAPALAESAPSAEAKLAIELKDRTAGEPVDCITQSNIRSAEIYDHTAILYEMRDGTRYVNRPASGLNLLDGFAVMVTDTHTPRLCSIDVVRLVDPGLHSPRGFVQLGKFVPWRKQAG</sequence>